<sequence length="206" mass="23173">MSSTNRKVLENELYPTPPEVVDALLAKLTLRATDKFLEPCYGTGAIFDKINLPNSQKSFAEIEVGIDYLTTSFSQQDVIITNPPFSLTEDFIHKSLSELAPDGTMVYLQRLNYLGSTKRLPFWFEIGFPPKTPVIVPRPRFVKGSNDSCEYAWFIWDKGNRLAIPNGISHIVSVGLVQCDNCKNELRKKDTHCKRCGLAVSRKEAA</sequence>
<dbReference type="GO" id="GO:0032259">
    <property type="term" value="P:methylation"/>
    <property type="evidence" value="ECO:0007669"/>
    <property type="project" value="UniProtKB-KW"/>
</dbReference>
<dbReference type="AlphaFoldDB" id="A0AAU6VIG2"/>
<dbReference type="SUPFAM" id="SSF53335">
    <property type="entry name" value="S-adenosyl-L-methionine-dependent methyltransferases"/>
    <property type="match status" value="1"/>
</dbReference>
<dbReference type="InterPro" id="IPR029063">
    <property type="entry name" value="SAM-dependent_MTases_sf"/>
</dbReference>
<reference evidence="1" key="1">
    <citation type="submission" date="2022-03" db="EMBL/GenBank/DDBJ databases">
        <title>Sea Food Isolates.</title>
        <authorList>
            <person name="Li c."/>
        </authorList>
    </citation>
    <scope>NUCLEOTIDE SEQUENCE</scope>
    <source>
        <strain evidence="1">19MO03SA05</strain>
    </source>
</reference>
<proteinExistence type="predicted"/>
<dbReference type="EMBL" id="CP095351">
    <property type="protein sequence ID" value="XAG86224.1"/>
    <property type="molecule type" value="Genomic_DNA"/>
</dbReference>
<protein>
    <submittedName>
        <fullName evidence="1">DNA methyltransferase</fullName>
    </submittedName>
</protein>
<dbReference type="PROSITE" id="PS00092">
    <property type="entry name" value="N6_MTASE"/>
    <property type="match status" value="1"/>
</dbReference>
<accession>A0AAU6VIG2</accession>
<evidence type="ECO:0000313" key="1">
    <source>
        <dbReference type="EMBL" id="XAG86224.1"/>
    </source>
</evidence>
<dbReference type="Gene3D" id="3.40.50.150">
    <property type="entry name" value="Vaccinia Virus protein VP39"/>
    <property type="match status" value="1"/>
</dbReference>
<dbReference type="PRINTS" id="PR00507">
    <property type="entry name" value="N12N6MTFRASE"/>
</dbReference>
<keyword evidence="1" id="KW-0808">Transferase</keyword>
<organism evidence="1">
    <name type="scientific">bacterium 19MO03SA05</name>
    <dbReference type="NCBI Taxonomy" id="2920620"/>
    <lineage>
        <taxon>Bacteria</taxon>
    </lineage>
</organism>
<name>A0AAU6VIG2_UNCXX</name>
<dbReference type="GO" id="GO:0003676">
    <property type="term" value="F:nucleic acid binding"/>
    <property type="evidence" value="ECO:0007669"/>
    <property type="project" value="InterPro"/>
</dbReference>
<dbReference type="InterPro" id="IPR002052">
    <property type="entry name" value="DNA_methylase_N6_adenine_CS"/>
</dbReference>
<gene>
    <name evidence="1" type="ORF">MRM63_13615</name>
</gene>
<keyword evidence="1" id="KW-0489">Methyltransferase</keyword>
<dbReference type="GO" id="GO:0008168">
    <property type="term" value="F:methyltransferase activity"/>
    <property type="evidence" value="ECO:0007669"/>
    <property type="project" value="UniProtKB-KW"/>
</dbReference>